<dbReference type="InterPro" id="IPR045518">
    <property type="entry name" value="2EXR"/>
</dbReference>
<comment type="caution">
    <text evidence="3">The sequence shown here is derived from an EMBL/GenBank/DDBJ whole genome shotgun (WGS) entry which is preliminary data.</text>
</comment>
<evidence type="ECO:0000259" key="2">
    <source>
        <dbReference type="Pfam" id="PF20150"/>
    </source>
</evidence>
<gene>
    <name evidence="3" type="ORF">VTL71DRAFT_8892</name>
</gene>
<protein>
    <recommendedName>
        <fullName evidence="2">2EXR domain-containing protein</fullName>
    </recommendedName>
</protein>
<evidence type="ECO:0000313" key="4">
    <source>
        <dbReference type="Proteomes" id="UP001595075"/>
    </source>
</evidence>
<dbReference type="PANTHER" id="PTHR35910">
    <property type="entry name" value="2EXR DOMAIN-CONTAINING PROTEIN"/>
    <property type="match status" value="1"/>
</dbReference>
<feature type="domain" description="2EXR" evidence="2">
    <location>
        <begin position="804"/>
        <end position="900"/>
    </location>
</feature>
<organism evidence="3 4">
    <name type="scientific">Oculimacula yallundae</name>
    <dbReference type="NCBI Taxonomy" id="86028"/>
    <lineage>
        <taxon>Eukaryota</taxon>
        <taxon>Fungi</taxon>
        <taxon>Dikarya</taxon>
        <taxon>Ascomycota</taxon>
        <taxon>Pezizomycotina</taxon>
        <taxon>Leotiomycetes</taxon>
        <taxon>Helotiales</taxon>
        <taxon>Ploettnerulaceae</taxon>
        <taxon>Oculimacula</taxon>
    </lineage>
</organism>
<dbReference type="Pfam" id="PF20150">
    <property type="entry name" value="2EXR"/>
    <property type="match status" value="2"/>
</dbReference>
<dbReference type="PANTHER" id="PTHR35910:SF6">
    <property type="entry name" value="2EXR DOMAIN-CONTAINING PROTEIN"/>
    <property type="match status" value="1"/>
</dbReference>
<name>A0ABR4BTB8_9HELO</name>
<reference evidence="3 4" key="1">
    <citation type="journal article" date="2024" name="Commun. Biol.">
        <title>Comparative genomic analysis of thermophilic fungi reveals convergent evolutionary adaptations and gene losses.</title>
        <authorList>
            <person name="Steindorff A.S."/>
            <person name="Aguilar-Pontes M.V."/>
            <person name="Robinson A.J."/>
            <person name="Andreopoulos B."/>
            <person name="LaButti K."/>
            <person name="Kuo A."/>
            <person name="Mondo S."/>
            <person name="Riley R."/>
            <person name="Otillar R."/>
            <person name="Haridas S."/>
            <person name="Lipzen A."/>
            <person name="Grimwood J."/>
            <person name="Schmutz J."/>
            <person name="Clum A."/>
            <person name="Reid I.D."/>
            <person name="Moisan M.C."/>
            <person name="Butler G."/>
            <person name="Nguyen T.T.M."/>
            <person name="Dewar K."/>
            <person name="Conant G."/>
            <person name="Drula E."/>
            <person name="Henrissat B."/>
            <person name="Hansel C."/>
            <person name="Singer S."/>
            <person name="Hutchinson M.I."/>
            <person name="de Vries R.P."/>
            <person name="Natvig D.O."/>
            <person name="Powell A.J."/>
            <person name="Tsang A."/>
            <person name="Grigoriev I.V."/>
        </authorList>
    </citation>
    <scope>NUCLEOTIDE SEQUENCE [LARGE SCALE GENOMIC DNA]</scope>
    <source>
        <strain evidence="3 4">CBS 494.80</strain>
    </source>
</reference>
<dbReference type="Proteomes" id="UP001595075">
    <property type="component" value="Unassembled WGS sequence"/>
</dbReference>
<keyword evidence="1" id="KW-0175">Coiled coil</keyword>
<dbReference type="EMBL" id="JAZHXI010000020">
    <property type="protein sequence ID" value="KAL2060840.1"/>
    <property type="molecule type" value="Genomic_DNA"/>
</dbReference>
<proteinExistence type="predicted"/>
<keyword evidence="4" id="KW-1185">Reference proteome</keyword>
<accession>A0ABR4BTB8</accession>
<feature type="domain" description="2EXR" evidence="2">
    <location>
        <begin position="397"/>
        <end position="487"/>
    </location>
</feature>
<evidence type="ECO:0000256" key="1">
    <source>
        <dbReference type="SAM" id="Coils"/>
    </source>
</evidence>
<evidence type="ECO:0000313" key="3">
    <source>
        <dbReference type="EMBL" id="KAL2060840.1"/>
    </source>
</evidence>
<feature type="coiled-coil region" evidence="1">
    <location>
        <begin position="358"/>
        <end position="392"/>
    </location>
</feature>
<sequence>MANTAKLNVTELWYRNPLIPVAPPDGIRGACFEPRARAVRAQHSFTDYNSVYNAKNNWKGGYMFANLEIDTIWVTDHHPTKGRYPAFWKGYFPRVAFPALAFHKLIGWWCDTVDWDSRLRNFAYNLYYQGITNLSLVLGNRSSQRDIMEFIDADTSTRKSTLRRISRAEINGIIEMVLFALDEDTANISSKWSWSTISRALMQVVNTHFGSVAARSSMTEEGPESKLNNENLRAKPKLCAHKDPLPPHSNHKHNKLRPVTSIAIHLSLPTTMSSSKCQDMASSSLILKIPARIVSFAEHDDAEDEIVSPKARAIQNANSTTEAPANEAEDVTSDTLQLLLRLANKAGTAPVTISGSMLTNLLGKINTAKSQLQALQAEAALAVREMEKVQVASGMIFPRFKKLPMELRVMIWRIALSFPRIIGVETVERWEDYDEAFVPVANHSPLRSACQESRLVASVYQRTTLFEDQNQPQSPPPIFYNALIDTVLLHLPDNPKLDQTLEALALWLDRIEGNINIPRVAISAQRWADLSGDTCPIHMYALFGIMRVKKVYLVLGDFSVCTGTDMIFIEPRGQPKKMLPWEVTEWMEEQHSIEPTSRKAIPSRWSAVNRWENEQLENWRGGPPSTDSEEQLEDFWLEGGISGDWDGVEWYDECPPGAWFTGEFTYVEFMTHAEFEASPGRRQDRGYLQEDDETATGDLSLEKGARIKGLELSDDPIRRGNGWLVLSWQNSRSKRCVLRARARDRGELRMTDPQQNFATPKRFGEIAAMSTSYIPSSVEKPDPVAMSDPVAEPNPVALLEPRVFTCFPQLPTEMRQKIFMMAAMDTSIVAAEVFEVELKRRVSGIDHPSEDNILIPIRSSPPLLQVSHEARNEALRVFEEHHQPKKGEPKLYINKYINTLWCTNFSIPAFQNSIESFVPESFGDKGLKIRQLATGWEMWPRLLNGNDSTFLRVMKNIQSLGVEEILIVMKPSHRFNMPWLYSNIEFRNAQEIDASNEMTHWKMVRERLPVSKVTVRNIETAIKEYAQRTRNAGLRRIQQLIAAGVHVNGTDEDRRAAFDRHGGQEPWTMPKIRLVEAVNLNEDKFVPIEKPKNPETGISLPTLTILDRMAFR</sequence>